<accession>A0A2V1P613</accession>
<name>A0A2V1P613_9RHOB</name>
<feature type="compositionally biased region" description="Basic residues" evidence="1">
    <location>
        <begin position="54"/>
        <end position="64"/>
    </location>
</feature>
<organism evidence="2 3">
    <name type="scientific">Salibaculum griseiflavum</name>
    <dbReference type="NCBI Taxonomy" id="1914409"/>
    <lineage>
        <taxon>Bacteria</taxon>
        <taxon>Pseudomonadati</taxon>
        <taxon>Pseudomonadota</taxon>
        <taxon>Alphaproteobacteria</taxon>
        <taxon>Rhodobacterales</taxon>
        <taxon>Roseobacteraceae</taxon>
        <taxon>Salibaculum</taxon>
    </lineage>
</organism>
<dbReference type="AlphaFoldDB" id="A0A2V1P613"/>
<dbReference type="Proteomes" id="UP000245293">
    <property type="component" value="Unassembled WGS sequence"/>
</dbReference>
<evidence type="ECO:0000313" key="3">
    <source>
        <dbReference type="Proteomes" id="UP000245293"/>
    </source>
</evidence>
<protein>
    <submittedName>
        <fullName evidence="2">Uncharacterized protein</fullName>
    </submittedName>
</protein>
<comment type="caution">
    <text evidence="2">The sequence shown here is derived from an EMBL/GenBank/DDBJ whole genome shotgun (WGS) entry which is preliminary data.</text>
</comment>
<evidence type="ECO:0000256" key="1">
    <source>
        <dbReference type="SAM" id="MobiDB-lite"/>
    </source>
</evidence>
<dbReference type="EMBL" id="QETF01000006">
    <property type="protein sequence ID" value="PWG17240.1"/>
    <property type="molecule type" value="Genomic_DNA"/>
</dbReference>
<keyword evidence="3" id="KW-1185">Reference proteome</keyword>
<reference evidence="3" key="1">
    <citation type="submission" date="2018-05" db="EMBL/GenBank/DDBJ databases">
        <authorList>
            <person name="Du Z."/>
            <person name="Wang X."/>
        </authorList>
    </citation>
    <scope>NUCLEOTIDE SEQUENCE [LARGE SCALE GENOMIC DNA]</scope>
    <source>
        <strain evidence="3">WDS4C29</strain>
    </source>
</reference>
<gene>
    <name evidence="2" type="ORF">DFK10_07585</name>
</gene>
<evidence type="ECO:0000313" key="2">
    <source>
        <dbReference type="EMBL" id="PWG17240.1"/>
    </source>
</evidence>
<feature type="region of interest" description="Disordered" evidence="1">
    <location>
        <begin position="1"/>
        <end position="88"/>
    </location>
</feature>
<proteinExistence type="predicted"/>
<sequence>MARKIPVPQRAGGPKTTQSGWKALRARSCRGPSPRRVPARRSPRQRCPVECSPRRSRIPHRRAGPRTSPVWRRAGPASGRGHSRNCTG</sequence>